<reference evidence="11 12" key="1">
    <citation type="submission" date="2016-10" db="EMBL/GenBank/DDBJ databases">
        <title>Evaluation of Human, Animal and Environmental Mycobacterium chelonae Isolates by Core Genome Phylogenomic Analysis, Targeted Gene Comparison, and Anti-microbial Susceptibility Patterns: A Tale of Mistaken Identities.</title>
        <authorList>
            <person name="Fogelson S.B."/>
            <person name="Camus A.C."/>
            <person name="Lorenz W."/>
            <person name="Vasireddy R."/>
            <person name="Vasireddy S."/>
            <person name="Smith T."/>
            <person name="Brown-Elliott B.A."/>
            <person name="Wallace R.J.Jr."/>
            <person name="Hasan N.A."/>
            <person name="Reischl U."/>
            <person name="Sanchez S."/>
        </authorList>
    </citation>
    <scope>NUCLEOTIDE SEQUENCE [LARGE SCALE GENOMIC DNA]</scope>
    <source>
        <strain evidence="11 12">24999</strain>
    </source>
</reference>
<feature type="region of interest" description="Disordered" evidence="7">
    <location>
        <begin position="871"/>
        <end position="898"/>
    </location>
</feature>
<dbReference type="PANTHER" id="PTHR33406">
    <property type="entry name" value="MEMBRANE PROTEIN MJ1562-RELATED"/>
    <property type="match status" value="1"/>
</dbReference>
<keyword evidence="12" id="KW-1185">Reference proteome</keyword>
<dbReference type="AlphaFoldDB" id="A0A1S1JMA2"/>
<gene>
    <name evidence="11" type="ORF">BKG61_28110</name>
</gene>
<comment type="similarity">
    <text evidence="2">Belongs to the resistance-nodulation-cell division (RND) (TC 2.A.6) family. MmpL subfamily.</text>
</comment>
<sequence>MVLALILNMLAPNSFSVFLGCLPANLSALASHQHAVVSGPGTDNTVSLVLTRARAVSADDVLSYLDDVQQRLSREPGVTAVLNMSADPLTAPAAQSSDRRTAYLPIWLDGELGSVRGLQTLAAAQSAAAQVSTPSGVQLTWAGPAADAQAGHNEDRRIAGWLLLAVILGFAALALLAAAPVRKIVAAVLSGALALAVAVPLCALLFPGVAAAPAALVTALTIGTAFGGIQLLRNGVGRGGGQAGRGPYLVAALTLVGAAGAASATLIAFGLMAFPAGNALALWAGLSITVCAMVVMTVAPLTAGNGGRSSTIHLRAATAVLRLRTIAYRRANVTLAAGTILLAVAIAALLGSHPTTTDDLRVISSTSRDSASTKTRPITVVITGSRDLRNPVGLLAVDKITRQVSGIPGVRSVQSASWPGGQPWADATVAHQVGELNRHVQSGGLAASPVITSAAGLPDLISQMIASIDQLERSVDASANHLPTVTGSMDSVHASITGLTQTIGQLSRHAEPLRTWIASFPDCAADPLCALGEQIIEPVDAVIADTTRLRASSGEISDAASSSGGVISTSRVAIAQMRASLTQLGDLTKGLSTTATERLPQMTKMTAFLNLMTTDLSTGDAGGFYLSQEQINAKPYAHVRDTFFSSDGRSASFIVTGDAETHADIVAAIPAAVAAATKFGPLQESSVAVAGAGTQHAWAAGVWYSAGISALAAMVMSGLCLRSVRAGAWVATAAMLSAVTGLGLHVVLSAGLLDTAVSWPGCALGAGIGMAVVAFDAAGVAAHALARRRARGPTVAFHAGGTPLVGAAIVWTGVTGIATLIHQSALGQVGALVALIVTIGALLSRAWLLRSLASECAESRRAERVMLVNGQLSRQTPDDGKPIRRRPTLPSKGGEQCP</sequence>
<comment type="subcellular location">
    <subcellularLocation>
        <location evidence="1">Cell membrane</location>
        <topology evidence="1">Multi-pass membrane protein</topology>
    </subcellularLocation>
</comment>
<keyword evidence="9" id="KW-0732">Signal</keyword>
<dbReference type="Pfam" id="PF03176">
    <property type="entry name" value="MMPL"/>
    <property type="match status" value="1"/>
</dbReference>
<evidence type="ECO:0000256" key="2">
    <source>
        <dbReference type="ARBA" id="ARBA00010157"/>
    </source>
</evidence>
<evidence type="ECO:0000256" key="4">
    <source>
        <dbReference type="ARBA" id="ARBA00022692"/>
    </source>
</evidence>
<evidence type="ECO:0000256" key="9">
    <source>
        <dbReference type="SAM" id="SignalP"/>
    </source>
</evidence>
<evidence type="ECO:0000313" key="12">
    <source>
        <dbReference type="Proteomes" id="UP000179636"/>
    </source>
</evidence>
<feature type="chain" id="PRO_5039650530" description="Membrane transport protein MMPL domain-containing protein" evidence="9">
    <location>
        <begin position="20"/>
        <end position="898"/>
    </location>
</feature>
<feature type="transmembrane region" description="Helical" evidence="8">
    <location>
        <begin position="825"/>
        <end position="843"/>
    </location>
</feature>
<feature type="signal peptide" evidence="9">
    <location>
        <begin position="1"/>
        <end position="19"/>
    </location>
</feature>
<feature type="transmembrane region" description="Helical" evidence="8">
    <location>
        <begin position="797"/>
        <end position="819"/>
    </location>
</feature>
<evidence type="ECO:0000256" key="5">
    <source>
        <dbReference type="ARBA" id="ARBA00022989"/>
    </source>
</evidence>
<evidence type="ECO:0000256" key="6">
    <source>
        <dbReference type="ARBA" id="ARBA00023136"/>
    </source>
</evidence>
<keyword evidence="5 8" id="KW-1133">Transmembrane helix</keyword>
<dbReference type="PANTHER" id="PTHR33406:SF6">
    <property type="entry name" value="MEMBRANE PROTEIN YDGH-RELATED"/>
    <property type="match status" value="1"/>
</dbReference>
<evidence type="ECO:0000313" key="11">
    <source>
        <dbReference type="EMBL" id="OHT87159.1"/>
    </source>
</evidence>
<feature type="transmembrane region" description="Helical" evidence="8">
    <location>
        <begin position="331"/>
        <end position="351"/>
    </location>
</feature>
<evidence type="ECO:0000256" key="3">
    <source>
        <dbReference type="ARBA" id="ARBA00022475"/>
    </source>
</evidence>
<protein>
    <recommendedName>
        <fullName evidence="10">Membrane transport protein MMPL domain-containing protein</fullName>
    </recommendedName>
</protein>
<feature type="transmembrane region" description="Helical" evidence="8">
    <location>
        <begin position="212"/>
        <end position="236"/>
    </location>
</feature>
<dbReference type="InterPro" id="IPR004869">
    <property type="entry name" value="MMPL_dom"/>
</dbReference>
<feature type="transmembrane region" description="Helical" evidence="8">
    <location>
        <begin position="728"/>
        <end position="752"/>
    </location>
</feature>
<name>A0A1S1JMA2_9MYCO</name>
<evidence type="ECO:0000256" key="1">
    <source>
        <dbReference type="ARBA" id="ARBA00004651"/>
    </source>
</evidence>
<feature type="domain" description="Membrane transport protein MMPL" evidence="10">
    <location>
        <begin position="35"/>
        <end position="314"/>
    </location>
</feature>
<keyword evidence="3" id="KW-1003">Cell membrane</keyword>
<evidence type="ECO:0000256" key="7">
    <source>
        <dbReference type="SAM" id="MobiDB-lite"/>
    </source>
</evidence>
<feature type="transmembrane region" description="Helical" evidence="8">
    <location>
        <begin position="184"/>
        <end position="206"/>
    </location>
</feature>
<accession>A0A1Q9WGB4</accession>
<dbReference type="OrthoDB" id="4673837at2"/>
<feature type="transmembrane region" description="Helical" evidence="8">
    <location>
        <begin position="702"/>
        <end position="721"/>
    </location>
</feature>
<feature type="transmembrane region" description="Helical" evidence="8">
    <location>
        <begin position="280"/>
        <end position="303"/>
    </location>
</feature>
<feature type="transmembrane region" description="Helical" evidence="8">
    <location>
        <begin position="764"/>
        <end position="785"/>
    </location>
</feature>
<feature type="transmembrane region" description="Helical" evidence="8">
    <location>
        <begin position="248"/>
        <end position="274"/>
    </location>
</feature>
<accession>A0A1S1JMA2</accession>
<comment type="caution">
    <text evidence="11">The sequence shown here is derived from an EMBL/GenBank/DDBJ whole genome shotgun (WGS) entry which is preliminary data.</text>
</comment>
<evidence type="ECO:0000259" key="10">
    <source>
        <dbReference type="Pfam" id="PF03176"/>
    </source>
</evidence>
<dbReference type="Proteomes" id="UP000179636">
    <property type="component" value="Unassembled WGS sequence"/>
</dbReference>
<organism evidence="11 12">
    <name type="scientific">Mycobacterium syngnathidarum</name>
    <dbReference type="NCBI Taxonomy" id="1908205"/>
    <lineage>
        <taxon>Bacteria</taxon>
        <taxon>Bacillati</taxon>
        <taxon>Actinomycetota</taxon>
        <taxon>Actinomycetes</taxon>
        <taxon>Mycobacteriales</taxon>
        <taxon>Mycobacteriaceae</taxon>
        <taxon>Mycobacterium</taxon>
    </lineage>
</organism>
<dbReference type="SUPFAM" id="SSF82866">
    <property type="entry name" value="Multidrug efflux transporter AcrB transmembrane domain"/>
    <property type="match status" value="1"/>
</dbReference>
<keyword evidence="6 8" id="KW-0472">Membrane</keyword>
<dbReference type="STRING" id="1908205.BKG60_04130"/>
<keyword evidence="4 8" id="KW-0812">Transmembrane</keyword>
<dbReference type="EMBL" id="MLHV01000044">
    <property type="protein sequence ID" value="OHT87159.1"/>
    <property type="molecule type" value="Genomic_DNA"/>
</dbReference>
<dbReference type="InterPro" id="IPR050545">
    <property type="entry name" value="Mycobact_MmpL"/>
</dbReference>
<dbReference type="GO" id="GO:0005886">
    <property type="term" value="C:plasma membrane"/>
    <property type="evidence" value="ECO:0007669"/>
    <property type="project" value="UniProtKB-SubCell"/>
</dbReference>
<proteinExistence type="inferred from homology"/>
<feature type="transmembrane region" description="Helical" evidence="8">
    <location>
        <begin position="158"/>
        <end position="177"/>
    </location>
</feature>
<evidence type="ECO:0000256" key="8">
    <source>
        <dbReference type="SAM" id="Phobius"/>
    </source>
</evidence>